<sequence length="62" mass="6513">MLTIRIAAAVIVERESTGEDGRPRPRALPASSPEAALGLELRAAASDVGFCSELTWSSSGVW</sequence>
<proteinExistence type="predicted"/>
<reference evidence="2" key="1">
    <citation type="journal article" date="2019" name="Int. J. Syst. Evol. Microbiol.">
        <title>The Global Catalogue of Microorganisms (GCM) 10K type strain sequencing project: providing services to taxonomists for standard genome sequencing and annotation.</title>
        <authorList>
            <consortium name="The Broad Institute Genomics Platform"/>
            <consortium name="The Broad Institute Genome Sequencing Center for Infectious Disease"/>
            <person name="Wu L."/>
            <person name="Ma J."/>
        </authorList>
    </citation>
    <scope>NUCLEOTIDE SEQUENCE [LARGE SCALE GENOMIC DNA]</scope>
    <source>
        <strain evidence="2">JCM 11483</strain>
    </source>
</reference>
<evidence type="ECO:0000313" key="1">
    <source>
        <dbReference type="EMBL" id="GAA3284652.1"/>
    </source>
</evidence>
<organism evidence="1 2">
    <name type="scientific">Nesterenkonia halobia</name>
    <dbReference type="NCBI Taxonomy" id="37922"/>
    <lineage>
        <taxon>Bacteria</taxon>
        <taxon>Bacillati</taxon>
        <taxon>Actinomycetota</taxon>
        <taxon>Actinomycetes</taxon>
        <taxon>Micrococcales</taxon>
        <taxon>Micrococcaceae</taxon>
        <taxon>Nesterenkonia</taxon>
    </lineage>
</organism>
<dbReference type="Proteomes" id="UP001501736">
    <property type="component" value="Unassembled WGS sequence"/>
</dbReference>
<keyword evidence="2" id="KW-1185">Reference proteome</keyword>
<protein>
    <submittedName>
        <fullName evidence="1">Uncharacterized protein</fullName>
    </submittedName>
</protein>
<evidence type="ECO:0000313" key="2">
    <source>
        <dbReference type="Proteomes" id="UP001501736"/>
    </source>
</evidence>
<gene>
    <name evidence="1" type="ORF">GCM10020260_15620</name>
</gene>
<accession>A0ABP6RCD4</accession>
<comment type="caution">
    <text evidence="1">The sequence shown here is derived from an EMBL/GenBank/DDBJ whole genome shotgun (WGS) entry which is preliminary data.</text>
</comment>
<name>A0ABP6RCD4_9MICC</name>
<dbReference type="EMBL" id="BAAAYG010000005">
    <property type="protein sequence ID" value="GAA3284652.1"/>
    <property type="molecule type" value="Genomic_DNA"/>
</dbReference>